<evidence type="ECO:0000259" key="5">
    <source>
        <dbReference type="PROSITE" id="PS50931"/>
    </source>
</evidence>
<dbReference type="PROSITE" id="PS50931">
    <property type="entry name" value="HTH_LYSR"/>
    <property type="match status" value="1"/>
</dbReference>
<dbReference type="InterPro" id="IPR005119">
    <property type="entry name" value="LysR_subst-bd"/>
</dbReference>
<feature type="domain" description="HTH lysR-type" evidence="5">
    <location>
        <begin position="3"/>
        <end position="60"/>
    </location>
</feature>
<dbReference type="InterPro" id="IPR036390">
    <property type="entry name" value="WH_DNA-bd_sf"/>
</dbReference>
<keyword evidence="4" id="KW-0804">Transcription</keyword>
<dbReference type="CDD" id="cd08422">
    <property type="entry name" value="PBP2_CrgA_like"/>
    <property type="match status" value="1"/>
</dbReference>
<dbReference type="GO" id="GO:0003700">
    <property type="term" value="F:DNA-binding transcription factor activity"/>
    <property type="evidence" value="ECO:0007669"/>
    <property type="project" value="InterPro"/>
</dbReference>
<protein>
    <submittedName>
        <fullName evidence="6">HTH-type transcriptional regulator DmlR</fullName>
    </submittedName>
</protein>
<dbReference type="AlphaFoldDB" id="A0A1A8TFE5"/>
<dbReference type="GO" id="GO:0043565">
    <property type="term" value="F:sequence-specific DNA binding"/>
    <property type="evidence" value="ECO:0007669"/>
    <property type="project" value="TreeGrafter"/>
</dbReference>
<dbReference type="Proteomes" id="UP000092627">
    <property type="component" value="Unassembled WGS sequence"/>
</dbReference>
<dbReference type="InterPro" id="IPR058163">
    <property type="entry name" value="LysR-type_TF_proteobact-type"/>
</dbReference>
<dbReference type="SUPFAM" id="SSF46785">
    <property type="entry name" value="Winged helix' DNA-binding domain"/>
    <property type="match status" value="1"/>
</dbReference>
<proteinExistence type="inferred from homology"/>
<dbReference type="FunFam" id="1.10.10.10:FF:000001">
    <property type="entry name" value="LysR family transcriptional regulator"/>
    <property type="match status" value="1"/>
</dbReference>
<dbReference type="Gene3D" id="3.40.190.290">
    <property type="match status" value="1"/>
</dbReference>
<dbReference type="InterPro" id="IPR000847">
    <property type="entry name" value="LysR_HTH_N"/>
</dbReference>
<keyword evidence="7" id="KW-1185">Reference proteome</keyword>
<dbReference type="Pfam" id="PF03466">
    <property type="entry name" value="LysR_substrate"/>
    <property type="match status" value="1"/>
</dbReference>
<organism evidence="6 7">
    <name type="scientific">Marinomonas aquimarina</name>
    <dbReference type="NCBI Taxonomy" id="295068"/>
    <lineage>
        <taxon>Bacteria</taxon>
        <taxon>Pseudomonadati</taxon>
        <taxon>Pseudomonadota</taxon>
        <taxon>Gammaproteobacteria</taxon>
        <taxon>Oceanospirillales</taxon>
        <taxon>Oceanospirillaceae</taxon>
        <taxon>Marinomonas</taxon>
    </lineage>
</organism>
<dbReference type="STRING" id="295068.MAQ5080_01722"/>
<dbReference type="GO" id="GO:0006351">
    <property type="term" value="P:DNA-templated transcription"/>
    <property type="evidence" value="ECO:0007669"/>
    <property type="project" value="TreeGrafter"/>
</dbReference>
<dbReference type="OrthoDB" id="9815676at2"/>
<keyword evidence="2" id="KW-0805">Transcription regulation</keyword>
<dbReference type="SUPFAM" id="SSF53850">
    <property type="entry name" value="Periplasmic binding protein-like II"/>
    <property type="match status" value="1"/>
</dbReference>
<accession>A0A1A8TFE5</accession>
<gene>
    <name evidence="6" type="primary">dmlR_7</name>
    <name evidence="6" type="ORF">MAQ5080_01722</name>
</gene>
<comment type="similarity">
    <text evidence="1">Belongs to the LysR transcriptional regulatory family.</text>
</comment>
<evidence type="ECO:0000256" key="3">
    <source>
        <dbReference type="ARBA" id="ARBA00023125"/>
    </source>
</evidence>
<evidence type="ECO:0000313" key="7">
    <source>
        <dbReference type="Proteomes" id="UP000092627"/>
    </source>
</evidence>
<evidence type="ECO:0000256" key="2">
    <source>
        <dbReference type="ARBA" id="ARBA00023015"/>
    </source>
</evidence>
<keyword evidence="3" id="KW-0238">DNA-binding</keyword>
<evidence type="ECO:0000256" key="4">
    <source>
        <dbReference type="ARBA" id="ARBA00023163"/>
    </source>
</evidence>
<dbReference type="FunFam" id="3.40.190.290:FF:000001">
    <property type="entry name" value="Transcriptional regulator, LysR family"/>
    <property type="match status" value="1"/>
</dbReference>
<evidence type="ECO:0000313" key="6">
    <source>
        <dbReference type="EMBL" id="SBS30603.1"/>
    </source>
</evidence>
<sequence length="304" mass="33537">MLDRFTGMRVFSSAAELGSLSAAARELGMSPAMATKHMDALEQRLGVKLLHRTTRQLLLTDVGADYLVSCQRLLQELEEAESEVSAQRVEAVGKLRMNVPQSFGSRHIAPLIPDFCRRYPQVEVELGLSDSQQDLLQDGWDLMIRVGHLEDSLLKARRLGNCPMRVCASPEYFARHGTPKRVADLASHNCLSYTLSQQQGKGRWVFGAEADVHVPVKGTLNADNGDALLAAAIGGLGIIYQPNFIVSEAIKEGRLHSIELDHPPFDLGGVHVLFPADRRLPMKIRAMIDFLVEAFESSPCRAPQ</sequence>
<dbReference type="Gene3D" id="1.10.10.10">
    <property type="entry name" value="Winged helix-like DNA-binding domain superfamily/Winged helix DNA-binding domain"/>
    <property type="match status" value="1"/>
</dbReference>
<dbReference type="EMBL" id="FLOC01000008">
    <property type="protein sequence ID" value="SBS30603.1"/>
    <property type="molecule type" value="Genomic_DNA"/>
</dbReference>
<dbReference type="InterPro" id="IPR036388">
    <property type="entry name" value="WH-like_DNA-bd_sf"/>
</dbReference>
<reference evidence="6 7" key="1">
    <citation type="submission" date="2016-06" db="EMBL/GenBank/DDBJ databases">
        <authorList>
            <person name="Kjaerup R.B."/>
            <person name="Dalgaard T.S."/>
            <person name="Juul-Madsen H.R."/>
        </authorList>
    </citation>
    <scope>NUCLEOTIDE SEQUENCE [LARGE SCALE GENOMIC DNA]</scope>
    <source>
        <strain evidence="6 7">CECT 5080</strain>
    </source>
</reference>
<evidence type="ECO:0000256" key="1">
    <source>
        <dbReference type="ARBA" id="ARBA00009437"/>
    </source>
</evidence>
<dbReference type="Pfam" id="PF00126">
    <property type="entry name" value="HTH_1"/>
    <property type="match status" value="1"/>
</dbReference>
<name>A0A1A8TFE5_9GAMM</name>
<dbReference type="PANTHER" id="PTHR30537">
    <property type="entry name" value="HTH-TYPE TRANSCRIPTIONAL REGULATOR"/>
    <property type="match status" value="1"/>
</dbReference>
<dbReference type="PANTHER" id="PTHR30537:SF5">
    <property type="entry name" value="HTH-TYPE TRANSCRIPTIONAL ACTIVATOR TTDR-RELATED"/>
    <property type="match status" value="1"/>
</dbReference>